<evidence type="ECO:0008006" key="3">
    <source>
        <dbReference type="Google" id="ProtNLM"/>
    </source>
</evidence>
<accession>A0A8H6VKM9</accession>
<dbReference type="OrthoDB" id="416217at2759"/>
<dbReference type="Proteomes" id="UP000660729">
    <property type="component" value="Unassembled WGS sequence"/>
</dbReference>
<comment type="caution">
    <text evidence="1">The sequence shown here is derived from an EMBL/GenBank/DDBJ whole genome shotgun (WGS) entry which is preliminary data.</text>
</comment>
<dbReference type="InterPro" id="IPR053157">
    <property type="entry name" value="Sterol_Uptake_Regulator"/>
</dbReference>
<keyword evidence="2" id="KW-1185">Reference proteome</keyword>
<dbReference type="EMBL" id="JABCIY010000175">
    <property type="protein sequence ID" value="KAF7190205.1"/>
    <property type="molecule type" value="Genomic_DNA"/>
</dbReference>
<name>A0A8H6VKM9_9PEZI</name>
<proteinExistence type="predicted"/>
<dbReference type="AlphaFoldDB" id="A0A8H6VKM9"/>
<dbReference type="PANTHER" id="PTHR47784:SF5">
    <property type="entry name" value="STEROL UPTAKE CONTROL PROTEIN 2"/>
    <property type="match status" value="1"/>
</dbReference>
<dbReference type="GO" id="GO:0001228">
    <property type="term" value="F:DNA-binding transcription activator activity, RNA polymerase II-specific"/>
    <property type="evidence" value="ECO:0007669"/>
    <property type="project" value="TreeGrafter"/>
</dbReference>
<evidence type="ECO:0000313" key="1">
    <source>
        <dbReference type="EMBL" id="KAF7190205.1"/>
    </source>
</evidence>
<protein>
    <recommendedName>
        <fullName evidence="3">Transcription factor domain-containing protein</fullName>
    </recommendedName>
</protein>
<dbReference type="InterPro" id="IPR021858">
    <property type="entry name" value="Fun_TF"/>
</dbReference>
<dbReference type="PANTHER" id="PTHR47784">
    <property type="entry name" value="STEROL UPTAKE CONTROL PROTEIN 2"/>
    <property type="match status" value="1"/>
</dbReference>
<reference evidence="1" key="1">
    <citation type="submission" date="2020-04" db="EMBL/GenBank/DDBJ databases">
        <title>Draft genome resource of the tomato pathogen Pseudocercospora fuligena.</title>
        <authorList>
            <person name="Zaccaron A."/>
        </authorList>
    </citation>
    <scope>NUCLEOTIDE SEQUENCE</scope>
    <source>
        <strain evidence="1">PF001</strain>
    </source>
</reference>
<dbReference type="Pfam" id="PF11951">
    <property type="entry name" value="Fungal_trans_2"/>
    <property type="match status" value="1"/>
</dbReference>
<gene>
    <name evidence="1" type="ORF">HII31_08536</name>
</gene>
<evidence type="ECO:0000313" key="2">
    <source>
        <dbReference type="Proteomes" id="UP000660729"/>
    </source>
</evidence>
<organism evidence="1 2">
    <name type="scientific">Pseudocercospora fuligena</name>
    <dbReference type="NCBI Taxonomy" id="685502"/>
    <lineage>
        <taxon>Eukaryota</taxon>
        <taxon>Fungi</taxon>
        <taxon>Dikarya</taxon>
        <taxon>Ascomycota</taxon>
        <taxon>Pezizomycotina</taxon>
        <taxon>Dothideomycetes</taxon>
        <taxon>Dothideomycetidae</taxon>
        <taxon>Mycosphaerellales</taxon>
        <taxon>Mycosphaerellaceae</taxon>
        <taxon>Pseudocercospora</taxon>
    </lineage>
</organism>
<sequence>MHHYDRDTLFQPLGIREDFQHLWREYIPREAIKHPFLMHGILALSALHIAFEQPENADKYLRLCDKHQTKALELFRTVLMTDITPDVSTALFALSTTISILSTARSCADAAMMQEPQFIGMDQVAELFLLTRGIRDLILTCMDWVSAGPLGPMLQGDDLSGRCDTELPSPVQRQFIILEHMLEECCPPEYRLDCEHALRSLEDIYRDISYVARAKDIETQHIWRWMLLAPPDPVRMVTACFPPALIILAHFAAVSLTAQKSWYTRDWGHYVLTGISMTLLGSEMHMYLDWPMEQARTQMAVLTQVDEIDSVMDDR</sequence>